<evidence type="ECO:0000256" key="1">
    <source>
        <dbReference type="ARBA" id="ARBA00022729"/>
    </source>
</evidence>
<feature type="signal peptide" evidence="2">
    <location>
        <begin position="1"/>
        <end position="24"/>
    </location>
</feature>
<dbReference type="PATRIC" id="fig|1307436.3.peg.980"/>
<comment type="caution">
    <text evidence="3">The sequence shown here is derived from an EMBL/GenBank/DDBJ whole genome shotgun (WGS) entry which is preliminary data.</text>
</comment>
<dbReference type="RefSeq" id="WP_035327685.1">
    <property type="nucleotide sequence ID" value="NZ_APVL01000003.1"/>
</dbReference>
<name>W7KXA7_CYTFI</name>
<dbReference type="eggNOG" id="COG0737">
    <property type="taxonomic scope" value="Bacteria"/>
</dbReference>
<dbReference type="AlphaFoldDB" id="W7KXA7"/>
<reference evidence="4" key="1">
    <citation type="submission" date="2013-03" db="EMBL/GenBank/DDBJ databases">
        <title>Draft genome sequence of Bacillus firmus DS1.</title>
        <authorList>
            <person name="Peng D."/>
            <person name="Zhu L."/>
            <person name="Sun M."/>
        </authorList>
    </citation>
    <scope>NUCLEOTIDE SEQUENCE [LARGE SCALE GENOMIC DNA]</scope>
    <source>
        <strain evidence="4">DS1</strain>
    </source>
</reference>
<protein>
    <submittedName>
        <fullName evidence="3">S-layer protein</fullName>
    </submittedName>
</protein>
<organism evidence="3 4">
    <name type="scientific">Cytobacillus firmus DS1</name>
    <dbReference type="NCBI Taxonomy" id="1307436"/>
    <lineage>
        <taxon>Bacteria</taxon>
        <taxon>Bacillati</taxon>
        <taxon>Bacillota</taxon>
        <taxon>Bacilli</taxon>
        <taxon>Bacillales</taxon>
        <taxon>Bacillaceae</taxon>
        <taxon>Cytobacillus</taxon>
    </lineage>
</organism>
<evidence type="ECO:0000313" key="3">
    <source>
        <dbReference type="EMBL" id="EWG12045.1"/>
    </source>
</evidence>
<evidence type="ECO:0000256" key="2">
    <source>
        <dbReference type="SAM" id="SignalP"/>
    </source>
</evidence>
<evidence type="ECO:0000313" key="4">
    <source>
        <dbReference type="Proteomes" id="UP000019270"/>
    </source>
</evidence>
<reference evidence="3 4" key="2">
    <citation type="journal article" date="2016" name="Sci. Rep.">
        <title>A novel serine protease, Sep1, from Bacillus firmus DS-1 has nematicidal activity and degrades multiple intestinal-associated nematode proteins.</title>
        <authorList>
            <person name="Geng C."/>
            <person name="Nie X."/>
            <person name="Tang Z."/>
            <person name="Zhang Y."/>
            <person name="Lin J."/>
            <person name="Sun M."/>
            <person name="Peng D."/>
        </authorList>
    </citation>
    <scope>NUCLEOTIDE SEQUENCE [LARGE SCALE GENOMIC DNA]</scope>
    <source>
        <strain evidence="3 4">DS1</strain>
    </source>
</reference>
<dbReference type="InterPro" id="IPR029050">
    <property type="entry name" value="Immunoprotect_excell_Ig-like"/>
</dbReference>
<feature type="chain" id="PRO_5004895362" evidence="2">
    <location>
        <begin position="25"/>
        <end position="278"/>
    </location>
</feature>
<dbReference type="Proteomes" id="UP000019270">
    <property type="component" value="Unassembled WGS sequence"/>
</dbReference>
<accession>W7KXA7</accession>
<proteinExistence type="predicted"/>
<dbReference type="OrthoDB" id="9790293at2"/>
<gene>
    <name evidence="3" type="ORF">PBF_04598</name>
</gene>
<dbReference type="EMBL" id="APVL01000003">
    <property type="protein sequence ID" value="EWG12045.1"/>
    <property type="molecule type" value="Genomic_DNA"/>
</dbReference>
<dbReference type="Gene3D" id="2.60.40.1240">
    <property type="match status" value="1"/>
</dbReference>
<sequence length="278" mass="31609">MKKWLTVILSFFMLFGFTAPAASAAESNTFCNQYKGVKKIWWDGVELKSGQIGRLTVLKDTTLYKLQGETKVPSRTLKKGEFYRIYAFKPGKLSVGGGYYVDRDTKVKYETPSKTKLRAAQCIHNPYGKKGNPTTVGVTWDMTANDWLDGKKKYQITMTEAVTDANQAWKMIEQANMFNSPPPAGKKYILGKFKIKLIEFEGKTFDSWSVSQAMFDTVTQKGALNDHYIGIVPPSPELQELYKGGQTEGWVPFVVDANDNPYIVWNRGWEDELWFKVQ</sequence>
<keyword evidence="1 2" id="KW-0732">Signal</keyword>